<dbReference type="GO" id="GO:0005125">
    <property type="term" value="F:cytokine activity"/>
    <property type="evidence" value="ECO:0007669"/>
    <property type="project" value="UniProtKB-KW"/>
</dbReference>
<sequence>MVSPVREAVCLILMVALCQVRGAYIRPKMNQTIQSLLRHYVSTTRIDDEKRFDGNNVFPKEPPAGKMETKLLFMGGILESYEKLLGHMLKQLPTASPQTDSVDSTAGDGGAGPSGDVRKDLRYILTKVQELKKKSFHEQEMILHGLQDLKHVQMDNFVVQSKALWELPWLYEEASSLSDNSERRRRRRRRQARKTQLRG</sequence>
<evidence type="ECO:0000256" key="7">
    <source>
        <dbReference type="SAM" id="SignalP"/>
    </source>
</evidence>
<dbReference type="SUPFAM" id="SSF47266">
    <property type="entry name" value="4-helical cytokines"/>
    <property type="match status" value="1"/>
</dbReference>
<dbReference type="EMBL" id="MF175242">
    <property type="protein sequence ID" value="AXK15903.1"/>
    <property type="molecule type" value="mRNA"/>
</dbReference>
<feature type="chain" id="PRO_5030589694" evidence="7">
    <location>
        <begin position="23"/>
        <end position="199"/>
    </location>
</feature>
<dbReference type="GO" id="GO:0005615">
    <property type="term" value="C:extracellular space"/>
    <property type="evidence" value="ECO:0007669"/>
    <property type="project" value="UniProtKB-KW"/>
</dbReference>
<evidence type="ECO:0000256" key="4">
    <source>
        <dbReference type="ARBA" id="ARBA00022525"/>
    </source>
</evidence>
<evidence type="ECO:0000256" key="3">
    <source>
        <dbReference type="ARBA" id="ARBA00022514"/>
    </source>
</evidence>
<evidence type="ECO:0000256" key="6">
    <source>
        <dbReference type="SAM" id="MobiDB-lite"/>
    </source>
</evidence>
<name>A0A7R6RH75_SPAAU</name>
<dbReference type="InterPro" id="IPR002069">
    <property type="entry name" value="Interferon_gamma"/>
</dbReference>
<comment type="similarity">
    <text evidence="2">Belongs to the type II (or gamma) interferon family.</text>
</comment>
<proteinExistence type="evidence at transcript level"/>
<dbReference type="PANTHER" id="PTHR11419">
    <property type="entry name" value="INTERFERON GAMMA"/>
    <property type="match status" value="1"/>
</dbReference>
<dbReference type="InterPro" id="IPR009079">
    <property type="entry name" value="4_helix_cytokine-like_core"/>
</dbReference>
<protein>
    <submittedName>
        <fullName evidence="8">Interferon gamma</fullName>
    </submittedName>
</protein>
<dbReference type="GO" id="GO:0005133">
    <property type="term" value="F:type II interferon receptor binding"/>
    <property type="evidence" value="ECO:0007669"/>
    <property type="project" value="InterPro"/>
</dbReference>
<dbReference type="GO" id="GO:0006955">
    <property type="term" value="P:immune response"/>
    <property type="evidence" value="ECO:0007669"/>
    <property type="project" value="InterPro"/>
</dbReference>
<organism evidence="8">
    <name type="scientific">Sparus aurata</name>
    <name type="common">Gilthead sea bream</name>
    <dbReference type="NCBI Taxonomy" id="8175"/>
    <lineage>
        <taxon>Eukaryota</taxon>
        <taxon>Metazoa</taxon>
        <taxon>Chordata</taxon>
        <taxon>Craniata</taxon>
        <taxon>Vertebrata</taxon>
        <taxon>Euteleostomi</taxon>
        <taxon>Actinopterygii</taxon>
        <taxon>Neopterygii</taxon>
        <taxon>Teleostei</taxon>
        <taxon>Neoteleostei</taxon>
        <taxon>Acanthomorphata</taxon>
        <taxon>Eupercaria</taxon>
        <taxon>Spariformes</taxon>
        <taxon>Sparidae</taxon>
        <taxon>Sparus</taxon>
    </lineage>
</organism>
<accession>A0A7R6RH75</accession>
<feature type="region of interest" description="Disordered" evidence="6">
    <location>
        <begin position="175"/>
        <end position="199"/>
    </location>
</feature>
<feature type="compositionally biased region" description="Polar residues" evidence="6">
    <location>
        <begin position="95"/>
        <end position="104"/>
    </location>
</feature>
<comment type="subcellular location">
    <subcellularLocation>
        <location evidence="1">Secreted</location>
    </subcellularLocation>
</comment>
<evidence type="ECO:0000313" key="8">
    <source>
        <dbReference type="EMBL" id="AXK15903.1"/>
    </source>
</evidence>
<keyword evidence="3" id="KW-0202">Cytokine</keyword>
<keyword evidence="5" id="KW-0325">Glycoprotein</keyword>
<evidence type="ECO:0000256" key="5">
    <source>
        <dbReference type="ARBA" id="ARBA00023180"/>
    </source>
</evidence>
<feature type="signal peptide" evidence="7">
    <location>
        <begin position="1"/>
        <end position="22"/>
    </location>
</feature>
<feature type="region of interest" description="Disordered" evidence="6">
    <location>
        <begin position="95"/>
        <end position="115"/>
    </location>
</feature>
<keyword evidence="4" id="KW-0964">Secreted</keyword>
<dbReference type="AlphaFoldDB" id="A0A7R6RH75"/>
<reference evidence="8" key="1">
    <citation type="submission" date="2017-04" db="EMBL/GenBank/DDBJ databases">
        <title>T cell response in gilthead sea bream after exposure to the myxozoan parasite Enteromyxum leei: local versus systemic.</title>
        <authorList>
            <person name="Piazzon C."/>
            <person name="Del Pozo R."/>
            <person name="Calduch-Giner J."/>
            <person name="Picard A."/>
            <person name="Estensoro I."/>
            <person name="Perez-Sanchez J."/>
            <person name="Sitja-Bobadilla A."/>
        </authorList>
    </citation>
    <scope>NUCLEOTIDE SEQUENCE</scope>
</reference>
<feature type="compositionally biased region" description="Basic residues" evidence="6">
    <location>
        <begin position="183"/>
        <end position="199"/>
    </location>
</feature>
<dbReference type="Gene3D" id="1.20.1250.10">
    <property type="match status" value="1"/>
</dbReference>
<evidence type="ECO:0000256" key="1">
    <source>
        <dbReference type="ARBA" id="ARBA00004613"/>
    </source>
</evidence>
<keyword evidence="7" id="KW-0732">Signal</keyword>
<dbReference type="PANTHER" id="PTHR11419:SF0">
    <property type="entry name" value="INTERFERON GAMMA"/>
    <property type="match status" value="1"/>
</dbReference>
<evidence type="ECO:0000256" key="2">
    <source>
        <dbReference type="ARBA" id="ARBA00007566"/>
    </source>
</evidence>